<accession>A0ABQ3N0J5</accession>
<keyword evidence="2" id="KW-1185">Reference proteome</keyword>
<evidence type="ECO:0000313" key="1">
    <source>
        <dbReference type="EMBL" id="GHH98450.1"/>
    </source>
</evidence>
<name>A0ABQ3N0J5_9BACI</name>
<sequence length="72" mass="7833">MAQKQLKSTVTQSFVAWKAVTSHTAERLTQHPALLAVEIRFTGIKLPEASVLPGANTRSVAQQLSKTSSTRK</sequence>
<protein>
    <submittedName>
        <fullName evidence="1">Uncharacterized protein</fullName>
    </submittedName>
</protein>
<dbReference type="EMBL" id="BNDS01000007">
    <property type="protein sequence ID" value="GHH98450.1"/>
    <property type="molecule type" value="Genomic_DNA"/>
</dbReference>
<comment type="caution">
    <text evidence="1">The sequence shown here is derived from an EMBL/GenBank/DDBJ whole genome shotgun (WGS) entry which is preliminary data.</text>
</comment>
<evidence type="ECO:0000313" key="2">
    <source>
        <dbReference type="Proteomes" id="UP000637074"/>
    </source>
</evidence>
<gene>
    <name evidence="1" type="ORF">AM1BK_19930</name>
</gene>
<reference evidence="1 2" key="1">
    <citation type="journal article" date="2022" name="Int. J. Syst. Evol. Microbiol.">
        <title>Neobacillus kokaensis sp. nov., isolated from soil.</title>
        <authorList>
            <person name="Yuki K."/>
            <person name="Matsubara H."/>
            <person name="Yamaguchi S."/>
        </authorList>
    </citation>
    <scope>NUCLEOTIDE SEQUENCE [LARGE SCALE GENOMIC DNA]</scope>
    <source>
        <strain evidence="1 2">LOB 377</strain>
    </source>
</reference>
<dbReference type="Proteomes" id="UP000637074">
    <property type="component" value="Unassembled WGS sequence"/>
</dbReference>
<proteinExistence type="predicted"/>
<organism evidence="1 2">
    <name type="scientific">Neobacillus kokaensis</name>
    <dbReference type="NCBI Taxonomy" id="2759023"/>
    <lineage>
        <taxon>Bacteria</taxon>
        <taxon>Bacillati</taxon>
        <taxon>Bacillota</taxon>
        <taxon>Bacilli</taxon>
        <taxon>Bacillales</taxon>
        <taxon>Bacillaceae</taxon>
        <taxon>Neobacillus</taxon>
    </lineage>
</organism>